<evidence type="ECO:0000256" key="3">
    <source>
        <dbReference type="SAM" id="MobiDB-lite"/>
    </source>
</evidence>
<evidence type="ECO:0000259" key="4">
    <source>
        <dbReference type="PROSITE" id="PS50102"/>
    </source>
</evidence>
<dbReference type="InterPro" id="IPR034862">
    <property type="entry name" value="Fungal_Mei2-like_RRM3"/>
</dbReference>
<proteinExistence type="predicted"/>
<comment type="caution">
    <text evidence="5">The sequence shown here is derived from an EMBL/GenBank/DDBJ whole genome shotgun (WGS) entry which is preliminary data.</text>
</comment>
<dbReference type="SUPFAM" id="SSF54928">
    <property type="entry name" value="RNA-binding domain, RBD"/>
    <property type="match status" value="1"/>
</dbReference>
<accession>A0A559MB83</accession>
<evidence type="ECO:0000256" key="1">
    <source>
        <dbReference type="ARBA" id="ARBA00022884"/>
    </source>
</evidence>
<dbReference type="AlphaFoldDB" id="A0A559MB83"/>
<dbReference type="InterPro" id="IPR012677">
    <property type="entry name" value="Nucleotide-bd_a/b_plait_sf"/>
</dbReference>
<dbReference type="EMBL" id="QGML01000945">
    <property type="protein sequence ID" value="TVY90207.1"/>
    <property type="molecule type" value="Genomic_DNA"/>
</dbReference>
<sequence length="762" mass="83560">MSRAIGLGVSPMSSSLGSHNSTTNTPDTRVTAFSPQDVRSTQRASTRNIITPVRDGHDDPFVNHDSKPKGEAKLSATASDFKPFALRAAPRVSSPSTDEKALKYLREEIENNKIFGSFTTDTGKSRCIKVSSIYGEDTRSLVDASLAKMKAGGFMNQGSQRINELGNVVYLRISNIIEAVKMHDAIKEDNIRSLQTDYIPLRVWAQIVSPLSLDNHSAHEGQVVLKTAKPSGLSSARFEDDLRKLLAREGPLVAWQMLPPIDDTRFGAVYTMIAEFADSSIASWAVTSINGNAIGKDEENRDVKVSLIHHRPDLKPTSAAFGLSGSVSPGTPAHPFSDEYSFARAGGDMAVPSQTPSHQYIPRGSVMRPSLSPSNIGSMSNAFGSISLQSHTRDSAPLGSGSMASPFGPIGLGHLPAASRFGVNTPSLPVIMGMGMGSLYSPATPTQRVPNHYPQFSHLGSFAHPQAPNPYAHFGQTLSSPESMPQICSPLSMQRHGRGDFSYSSPSPGGLSRDLSHFNSNSVRRQNAQKVHNASRRQHNPAASQHNHVDIGSIEQGKDVRTTVMLRNIPNKITQPMLKAMIDEVSYGTYDFVYLRIDFANNCNVGYAFINFVDPLDIVNFVKARAGEKWYRFQSEKVAQVSYATIQGRDCLIQKFRNSSVMLEPEHYRPKLYYTLADGEELAGKEEEFPQSDNSSKLQRSCQNAEQMGLFAPTAGQQVRADQRGRRSQYDRGNSLAELDEFNFDAYDTFESRGLSGYRASY</sequence>
<dbReference type="InterPro" id="IPR000504">
    <property type="entry name" value="RRM_dom"/>
</dbReference>
<dbReference type="Gene3D" id="3.30.70.330">
    <property type="match status" value="1"/>
</dbReference>
<dbReference type="GO" id="GO:0003723">
    <property type="term" value="F:RNA binding"/>
    <property type="evidence" value="ECO:0007669"/>
    <property type="project" value="UniProtKB-UniRule"/>
</dbReference>
<reference evidence="5 6" key="1">
    <citation type="submission" date="2018-05" db="EMBL/GenBank/DDBJ databases">
        <title>Genome sequencing and assembly of the regulated plant pathogen Lachnellula willkommii and related sister species for the development of diagnostic species identification markers.</title>
        <authorList>
            <person name="Giroux E."/>
            <person name="Bilodeau G."/>
        </authorList>
    </citation>
    <scope>NUCLEOTIDE SEQUENCE [LARGE SCALE GENOMIC DNA]</scope>
    <source>
        <strain evidence="5 6">CBS 172.35</strain>
    </source>
</reference>
<keyword evidence="6" id="KW-1185">Reference proteome</keyword>
<dbReference type="PROSITE" id="PS50102">
    <property type="entry name" value="RRM"/>
    <property type="match status" value="1"/>
</dbReference>
<protein>
    <submittedName>
        <fullName evidence="5">Meiosis protein</fullName>
    </submittedName>
</protein>
<feature type="region of interest" description="Disordered" evidence="3">
    <location>
        <begin position="713"/>
        <end position="732"/>
    </location>
</feature>
<evidence type="ECO:0000313" key="5">
    <source>
        <dbReference type="EMBL" id="TVY90207.1"/>
    </source>
</evidence>
<name>A0A559MB83_9HELO</name>
<feature type="domain" description="RRM" evidence="4">
    <location>
        <begin position="562"/>
        <end position="646"/>
    </location>
</feature>
<feature type="compositionally biased region" description="Basic and acidic residues" evidence="3">
    <location>
        <begin position="721"/>
        <end position="730"/>
    </location>
</feature>
<evidence type="ECO:0000256" key="2">
    <source>
        <dbReference type="PROSITE-ProRule" id="PRU00176"/>
    </source>
</evidence>
<organism evidence="5 6">
    <name type="scientific">Lachnellula willkommii</name>
    <dbReference type="NCBI Taxonomy" id="215461"/>
    <lineage>
        <taxon>Eukaryota</taxon>
        <taxon>Fungi</taxon>
        <taxon>Dikarya</taxon>
        <taxon>Ascomycota</taxon>
        <taxon>Pezizomycotina</taxon>
        <taxon>Leotiomycetes</taxon>
        <taxon>Helotiales</taxon>
        <taxon>Lachnaceae</taxon>
        <taxon>Lachnellula</taxon>
    </lineage>
</organism>
<evidence type="ECO:0000313" key="6">
    <source>
        <dbReference type="Proteomes" id="UP000315522"/>
    </source>
</evidence>
<dbReference type="Pfam" id="PF04059">
    <property type="entry name" value="RRM_2"/>
    <property type="match status" value="1"/>
</dbReference>
<dbReference type="CDD" id="cd12532">
    <property type="entry name" value="RRM3_MEI2_fungi"/>
    <property type="match status" value="1"/>
</dbReference>
<feature type="region of interest" description="Disordered" evidence="3">
    <location>
        <begin position="467"/>
        <end position="554"/>
    </location>
</feature>
<gene>
    <name evidence="5" type="primary">mei2</name>
    <name evidence="5" type="ORF">LAWI1_G002282</name>
</gene>
<dbReference type="InterPro" id="IPR035979">
    <property type="entry name" value="RBD_domain_sf"/>
</dbReference>
<dbReference type="InterPro" id="IPR007201">
    <property type="entry name" value="Mei2-like_Rrm_C"/>
</dbReference>
<keyword evidence="1 2" id="KW-0694">RNA-binding</keyword>
<dbReference type="PANTHER" id="PTHR23189">
    <property type="entry name" value="RNA RECOGNITION MOTIF-CONTAINING"/>
    <property type="match status" value="1"/>
</dbReference>
<feature type="compositionally biased region" description="Polar residues" evidence="3">
    <location>
        <begin position="517"/>
        <end position="532"/>
    </location>
</feature>
<feature type="compositionally biased region" description="Polar residues" evidence="3">
    <location>
        <begin position="11"/>
        <end position="48"/>
    </location>
</feature>
<feature type="region of interest" description="Disordered" evidence="3">
    <location>
        <begin position="1"/>
        <end position="48"/>
    </location>
</feature>
<dbReference type="Proteomes" id="UP000315522">
    <property type="component" value="Unassembled WGS sequence"/>
</dbReference>